<dbReference type="OrthoDB" id="457670at2"/>
<feature type="transmembrane region" description="Helical" evidence="6">
    <location>
        <begin position="138"/>
        <end position="158"/>
    </location>
</feature>
<feature type="transmembrane region" description="Helical" evidence="6">
    <location>
        <begin position="178"/>
        <end position="200"/>
    </location>
</feature>
<evidence type="ECO:0000313" key="7">
    <source>
        <dbReference type="EMBL" id="SDB18936.1"/>
    </source>
</evidence>
<keyword evidence="8" id="KW-1185">Reference proteome</keyword>
<dbReference type="RefSeq" id="WP_092591880.1">
    <property type="nucleotide sequence ID" value="NZ_FMXN01000003.1"/>
</dbReference>
<keyword evidence="4 6" id="KW-1133">Transmembrane helix</keyword>
<dbReference type="GO" id="GO:0005886">
    <property type="term" value="C:plasma membrane"/>
    <property type="evidence" value="ECO:0007669"/>
    <property type="project" value="UniProtKB-SubCell"/>
</dbReference>
<protein>
    <recommendedName>
        <fullName evidence="6">Probable membrane transporter protein</fullName>
    </recommendedName>
</protein>
<dbReference type="PANTHER" id="PTHR43483">
    <property type="entry name" value="MEMBRANE TRANSPORTER PROTEIN HI_0806-RELATED"/>
    <property type="match status" value="1"/>
</dbReference>
<keyword evidence="6" id="KW-1003">Cell membrane</keyword>
<feature type="transmembrane region" description="Helical" evidence="6">
    <location>
        <begin position="7"/>
        <end position="36"/>
    </location>
</feature>
<evidence type="ECO:0000256" key="2">
    <source>
        <dbReference type="ARBA" id="ARBA00009142"/>
    </source>
</evidence>
<feature type="transmembrane region" description="Helical" evidence="6">
    <location>
        <begin position="48"/>
        <end position="69"/>
    </location>
</feature>
<dbReference type="PANTHER" id="PTHR43483:SF3">
    <property type="entry name" value="MEMBRANE TRANSPORTER PROTEIN HI_0806-RELATED"/>
    <property type="match status" value="1"/>
</dbReference>
<feature type="transmembrane region" description="Helical" evidence="6">
    <location>
        <begin position="108"/>
        <end position="126"/>
    </location>
</feature>
<comment type="similarity">
    <text evidence="2 6">Belongs to the 4-toluene sulfonate uptake permease (TSUP) (TC 2.A.102) family.</text>
</comment>
<accession>A0A1G6BEC5</accession>
<organism evidence="7 8">
    <name type="scientific">Pseudidiomarina indica</name>
    <dbReference type="NCBI Taxonomy" id="1159017"/>
    <lineage>
        <taxon>Bacteria</taxon>
        <taxon>Pseudomonadati</taxon>
        <taxon>Pseudomonadota</taxon>
        <taxon>Gammaproteobacteria</taxon>
        <taxon>Alteromonadales</taxon>
        <taxon>Idiomarinaceae</taxon>
        <taxon>Pseudidiomarina</taxon>
    </lineage>
</organism>
<evidence type="ECO:0000313" key="8">
    <source>
        <dbReference type="Proteomes" id="UP000199626"/>
    </source>
</evidence>
<dbReference type="STRING" id="1159017.SAMN02927930_00743"/>
<evidence type="ECO:0000256" key="4">
    <source>
        <dbReference type="ARBA" id="ARBA00022989"/>
    </source>
</evidence>
<feature type="transmembrane region" description="Helical" evidence="6">
    <location>
        <begin position="212"/>
        <end position="232"/>
    </location>
</feature>
<feature type="transmembrane region" description="Helical" evidence="6">
    <location>
        <begin position="81"/>
        <end position="102"/>
    </location>
</feature>
<dbReference type="EMBL" id="FMXN01000003">
    <property type="protein sequence ID" value="SDB18936.1"/>
    <property type="molecule type" value="Genomic_DNA"/>
</dbReference>
<dbReference type="InterPro" id="IPR002781">
    <property type="entry name" value="TM_pro_TauE-like"/>
</dbReference>
<comment type="subcellular location">
    <subcellularLocation>
        <location evidence="6">Cell membrane</location>
        <topology evidence="6">Multi-pass membrane protein</topology>
    </subcellularLocation>
    <subcellularLocation>
        <location evidence="1">Membrane</location>
        <topology evidence="1">Multi-pass membrane protein</topology>
    </subcellularLocation>
</comment>
<evidence type="ECO:0000256" key="1">
    <source>
        <dbReference type="ARBA" id="ARBA00004141"/>
    </source>
</evidence>
<keyword evidence="5 6" id="KW-0472">Membrane</keyword>
<proteinExistence type="inferred from homology"/>
<evidence type="ECO:0000256" key="3">
    <source>
        <dbReference type="ARBA" id="ARBA00022692"/>
    </source>
</evidence>
<sequence length="263" mass="27389">MLLTGWLWCLGGGMFAGLLAGLLGIGGGLVIVPLLIYLLPILGVPQELVVQMAVATSLGTIVMTTMSSARSHLRHGQVSFFWVRRLVPGLMVGAALGAWLATIMNPAWLQRILAVVLLLLAVRMLIPQRGGAPLTGVSKRLIALIASAMGSLSGLVGIGGGSLTVPLLQRLNVPIRQAIAVSSVGSLSIGVAGVLTYILLGQQHAATDSLFGYVHGPAWFAISITSIIFAPLGAHLTQKLPVTYLQRGFAVLLAVLSLKLVIG</sequence>
<reference evidence="8" key="1">
    <citation type="submission" date="2016-10" db="EMBL/GenBank/DDBJ databases">
        <authorList>
            <person name="Varghese N."/>
            <person name="Submissions S."/>
        </authorList>
    </citation>
    <scope>NUCLEOTIDE SEQUENCE [LARGE SCALE GENOMIC DNA]</scope>
    <source>
        <strain evidence="8">CGMCC 1.10824</strain>
    </source>
</reference>
<evidence type="ECO:0000256" key="6">
    <source>
        <dbReference type="RuleBase" id="RU363041"/>
    </source>
</evidence>
<dbReference type="Pfam" id="PF01925">
    <property type="entry name" value="TauE"/>
    <property type="match status" value="1"/>
</dbReference>
<gene>
    <name evidence="7" type="ORF">SAMN02927930_00743</name>
</gene>
<dbReference type="AlphaFoldDB" id="A0A1G6BEC5"/>
<keyword evidence="3 6" id="KW-0812">Transmembrane</keyword>
<feature type="transmembrane region" description="Helical" evidence="6">
    <location>
        <begin position="244"/>
        <end position="262"/>
    </location>
</feature>
<name>A0A1G6BEC5_9GAMM</name>
<evidence type="ECO:0000256" key="5">
    <source>
        <dbReference type="ARBA" id="ARBA00023136"/>
    </source>
</evidence>
<dbReference type="Proteomes" id="UP000199626">
    <property type="component" value="Unassembled WGS sequence"/>
</dbReference>